<name>A0A0E1W2Q3_BURPE</name>
<protein>
    <submittedName>
        <fullName evidence="1">Uncharacterized protein</fullName>
    </submittedName>
</protein>
<dbReference type="EMBL" id="CM000832">
    <property type="protein sequence ID" value="EET07500.1"/>
    <property type="molecule type" value="Genomic_DNA"/>
</dbReference>
<dbReference type="Proteomes" id="UP000001812">
    <property type="component" value="Chromosome I"/>
</dbReference>
<organism evidence="1">
    <name type="scientific">Burkholderia pseudomallei 1710a</name>
    <dbReference type="NCBI Taxonomy" id="320371"/>
    <lineage>
        <taxon>Bacteria</taxon>
        <taxon>Pseudomonadati</taxon>
        <taxon>Pseudomonadota</taxon>
        <taxon>Betaproteobacteria</taxon>
        <taxon>Burkholderiales</taxon>
        <taxon>Burkholderiaceae</taxon>
        <taxon>Burkholderia</taxon>
        <taxon>pseudomallei group</taxon>
    </lineage>
</organism>
<evidence type="ECO:0000313" key="1">
    <source>
        <dbReference type="EMBL" id="EET07500.1"/>
    </source>
</evidence>
<sequence length="41" mass="4841">MHAATQFHTRLISIMPGGMRPVWRNLFHSYTNITARLRDNE</sequence>
<accession>A0A0E1W2Q3</accession>
<gene>
    <name evidence="1" type="ORF">BURPS1710A_0936</name>
</gene>
<dbReference type="HOGENOM" id="CLU_3266924_0_0_4"/>
<reference evidence="1" key="1">
    <citation type="submission" date="2009-05" db="EMBL/GenBank/DDBJ databases">
        <authorList>
            <person name="Harkins D.M."/>
            <person name="DeShazer D."/>
            <person name="Woods D.E."/>
            <person name="Brinkac L.M."/>
            <person name="Brown K.A."/>
            <person name="Hung G.C."/>
            <person name="Tuanyok A."/>
            <person name="Zhang B."/>
            <person name="Nierman W.C."/>
        </authorList>
    </citation>
    <scope>NUCLEOTIDE SEQUENCE [LARGE SCALE GENOMIC DNA]</scope>
    <source>
        <strain evidence="1">1710a</strain>
    </source>
</reference>
<dbReference type="AlphaFoldDB" id="A0A0E1W2Q3"/>
<proteinExistence type="predicted"/>